<dbReference type="EMBL" id="HBUF01031331">
    <property type="protein sequence ID" value="CAG6614813.1"/>
    <property type="molecule type" value="Transcribed_RNA"/>
</dbReference>
<protein>
    <submittedName>
        <fullName evidence="7">High mobility group protein B3</fullName>
    </submittedName>
</protein>
<feature type="compositionally biased region" description="Low complexity" evidence="5">
    <location>
        <begin position="186"/>
        <end position="219"/>
    </location>
</feature>
<dbReference type="GO" id="GO:0005634">
    <property type="term" value="C:nucleus"/>
    <property type="evidence" value="ECO:0007669"/>
    <property type="project" value="UniProtKB-SubCell"/>
</dbReference>
<keyword evidence="2 4" id="KW-0238">DNA-binding</keyword>
<reference evidence="7" key="1">
    <citation type="submission" date="2021-05" db="EMBL/GenBank/DDBJ databases">
        <authorList>
            <person name="Alioto T."/>
            <person name="Alioto T."/>
            <person name="Gomez Garrido J."/>
        </authorList>
    </citation>
    <scope>NUCLEOTIDE SEQUENCE</scope>
</reference>
<sequence length="225" mass="26306">MFSEESEDDISDYHLYRRKYYLLLERCEAIQLQNERMVSRLQHVHKLILKYRKQRSIIIKRLDQHGDNWREASYVLDLRNRHSSSDASADKPKLLKKKTEKPSRDPNAPKRPANPFFQFCQEQRTLLIDTQIKTPQNTDLSKQEITKELAKKWNALSSDERKIYYDKYEQSKIKYRADIEEYKARSQPSSLTSTVTTTMTAAQSTPPTPTTTSSTVTTPVIKSEG</sequence>
<feature type="DNA-binding region" description="HMG box" evidence="4">
    <location>
        <begin position="109"/>
        <end position="183"/>
    </location>
</feature>
<dbReference type="GO" id="GO:0006357">
    <property type="term" value="P:regulation of transcription by RNA polymerase II"/>
    <property type="evidence" value="ECO:0007669"/>
    <property type="project" value="TreeGrafter"/>
</dbReference>
<accession>A0A8D8WPT8</accession>
<dbReference type="GO" id="GO:0003677">
    <property type="term" value="F:DNA binding"/>
    <property type="evidence" value="ECO:0007669"/>
    <property type="project" value="UniProtKB-UniRule"/>
</dbReference>
<feature type="region of interest" description="Disordered" evidence="5">
    <location>
        <begin position="81"/>
        <end position="114"/>
    </location>
</feature>
<evidence type="ECO:0000259" key="6">
    <source>
        <dbReference type="PROSITE" id="PS50118"/>
    </source>
</evidence>
<feature type="region of interest" description="Disordered" evidence="5">
    <location>
        <begin position="184"/>
        <end position="225"/>
    </location>
</feature>
<dbReference type="InterPro" id="IPR009071">
    <property type="entry name" value="HMG_box_dom"/>
</dbReference>
<dbReference type="SMART" id="SM00398">
    <property type="entry name" value="HMG"/>
    <property type="match status" value="1"/>
</dbReference>
<dbReference type="PANTHER" id="PTHR48112">
    <property type="entry name" value="HIGH MOBILITY GROUP PROTEIN DSP1"/>
    <property type="match status" value="1"/>
</dbReference>
<dbReference type="Gene3D" id="1.10.30.10">
    <property type="entry name" value="High mobility group box domain"/>
    <property type="match status" value="1"/>
</dbReference>
<dbReference type="InterPro" id="IPR036910">
    <property type="entry name" value="HMG_box_dom_sf"/>
</dbReference>
<dbReference type="PANTHER" id="PTHR48112:SF22">
    <property type="entry name" value="MITOCHONDRIAL TRANSCRIPTION FACTOR A, ISOFORM B"/>
    <property type="match status" value="1"/>
</dbReference>
<dbReference type="PROSITE" id="PS50118">
    <property type="entry name" value="HMG_BOX_2"/>
    <property type="match status" value="1"/>
</dbReference>
<proteinExistence type="predicted"/>
<dbReference type="EMBL" id="HBUF01212633">
    <property type="protein sequence ID" value="CAG6666020.1"/>
    <property type="molecule type" value="Transcribed_RNA"/>
</dbReference>
<name>A0A8D8WPT8_9HEMI</name>
<feature type="compositionally biased region" description="Basic and acidic residues" evidence="5">
    <location>
        <begin position="81"/>
        <end position="93"/>
    </location>
</feature>
<evidence type="ECO:0000256" key="4">
    <source>
        <dbReference type="PROSITE-ProRule" id="PRU00267"/>
    </source>
</evidence>
<evidence type="ECO:0000256" key="3">
    <source>
        <dbReference type="ARBA" id="ARBA00023242"/>
    </source>
</evidence>
<dbReference type="Pfam" id="PF24245">
    <property type="entry name" value="INO80F"/>
    <property type="match status" value="1"/>
</dbReference>
<dbReference type="InterPro" id="IPR056513">
    <property type="entry name" value="INO80F"/>
</dbReference>
<evidence type="ECO:0000256" key="5">
    <source>
        <dbReference type="SAM" id="MobiDB-lite"/>
    </source>
</evidence>
<evidence type="ECO:0000256" key="1">
    <source>
        <dbReference type="ARBA" id="ARBA00004123"/>
    </source>
</evidence>
<dbReference type="EMBL" id="HBUF01212634">
    <property type="protein sequence ID" value="CAG6666021.1"/>
    <property type="molecule type" value="Transcribed_RNA"/>
</dbReference>
<dbReference type="AlphaFoldDB" id="A0A8D8WPT8"/>
<dbReference type="EMBL" id="HBUF01031330">
    <property type="protein sequence ID" value="CAG6614812.1"/>
    <property type="molecule type" value="Transcribed_RNA"/>
</dbReference>
<dbReference type="InterPro" id="IPR050342">
    <property type="entry name" value="HMGB"/>
</dbReference>
<keyword evidence="3 4" id="KW-0539">Nucleus</keyword>
<evidence type="ECO:0000313" key="7">
    <source>
        <dbReference type="EMBL" id="CAG6666020.1"/>
    </source>
</evidence>
<feature type="domain" description="HMG box" evidence="6">
    <location>
        <begin position="109"/>
        <end position="183"/>
    </location>
</feature>
<dbReference type="Pfam" id="PF00505">
    <property type="entry name" value="HMG_box"/>
    <property type="match status" value="1"/>
</dbReference>
<dbReference type="EMBL" id="HBUF01379977">
    <property type="protein sequence ID" value="CAG6729857.1"/>
    <property type="molecule type" value="Transcribed_RNA"/>
</dbReference>
<evidence type="ECO:0000256" key="2">
    <source>
        <dbReference type="ARBA" id="ARBA00023125"/>
    </source>
</evidence>
<organism evidence="7">
    <name type="scientific">Cacopsylla melanoneura</name>
    <dbReference type="NCBI Taxonomy" id="428564"/>
    <lineage>
        <taxon>Eukaryota</taxon>
        <taxon>Metazoa</taxon>
        <taxon>Ecdysozoa</taxon>
        <taxon>Arthropoda</taxon>
        <taxon>Hexapoda</taxon>
        <taxon>Insecta</taxon>
        <taxon>Pterygota</taxon>
        <taxon>Neoptera</taxon>
        <taxon>Paraneoptera</taxon>
        <taxon>Hemiptera</taxon>
        <taxon>Sternorrhyncha</taxon>
        <taxon>Psylloidea</taxon>
        <taxon>Psyllidae</taxon>
        <taxon>Psyllinae</taxon>
        <taxon>Cacopsylla</taxon>
    </lineage>
</organism>
<comment type="subcellular location">
    <subcellularLocation>
        <location evidence="1">Nucleus</location>
    </subcellularLocation>
</comment>
<dbReference type="EMBL" id="HBUF01379978">
    <property type="protein sequence ID" value="CAG6729858.1"/>
    <property type="molecule type" value="Transcribed_RNA"/>
</dbReference>
<dbReference type="SUPFAM" id="SSF47095">
    <property type="entry name" value="HMG-box"/>
    <property type="match status" value="1"/>
</dbReference>